<evidence type="ECO:0000313" key="3">
    <source>
        <dbReference type="Proteomes" id="UP000694005"/>
    </source>
</evidence>
<dbReference type="EMBL" id="LS974618">
    <property type="protein sequence ID" value="CAG7895004.1"/>
    <property type="molecule type" value="Genomic_DNA"/>
</dbReference>
<feature type="region of interest" description="Disordered" evidence="1">
    <location>
        <begin position="1"/>
        <end position="34"/>
    </location>
</feature>
<accession>A0A8D9H8E2</accession>
<feature type="compositionally biased region" description="Basic and acidic residues" evidence="1">
    <location>
        <begin position="19"/>
        <end position="34"/>
    </location>
</feature>
<dbReference type="Gramene" id="A02p39560.2_BraZ1">
    <property type="protein sequence ID" value="A02p39560.2_BraZ1.CDS.1"/>
    <property type="gene ID" value="A02g39560.2_BraZ1"/>
</dbReference>
<gene>
    <name evidence="2" type="ORF">BRAPAZ1V2_A02P39560.2</name>
</gene>
<dbReference type="AlphaFoldDB" id="A0A8D9H8E2"/>
<name>A0A8D9H8E2_BRACM</name>
<protein>
    <submittedName>
        <fullName evidence="2">Uncharacterized protein</fullName>
    </submittedName>
</protein>
<proteinExistence type="predicted"/>
<sequence>MAEPDDSSTKNKPGWINGEHTDLKPDGETEDELK</sequence>
<dbReference type="Proteomes" id="UP000694005">
    <property type="component" value="Chromosome A02"/>
</dbReference>
<reference evidence="2 3" key="1">
    <citation type="submission" date="2021-07" db="EMBL/GenBank/DDBJ databases">
        <authorList>
            <consortium name="Genoscope - CEA"/>
            <person name="William W."/>
        </authorList>
    </citation>
    <scope>NUCLEOTIDE SEQUENCE [LARGE SCALE GENOMIC DNA]</scope>
</reference>
<organism evidence="2 3">
    <name type="scientific">Brassica campestris</name>
    <name type="common">Field mustard</name>
    <dbReference type="NCBI Taxonomy" id="3711"/>
    <lineage>
        <taxon>Eukaryota</taxon>
        <taxon>Viridiplantae</taxon>
        <taxon>Streptophyta</taxon>
        <taxon>Embryophyta</taxon>
        <taxon>Tracheophyta</taxon>
        <taxon>Spermatophyta</taxon>
        <taxon>Magnoliopsida</taxon>
        <taxon>eudicotyledons</taxon>
        <taxon>Gunneridae</taxon>
        <taxon>Pentapetalae</taxon>
        <taxon>rosids</taxon>
        <taxon>malvids</taxon>
        <taxon>Brassicales</taxon>
        <taxon>Brassicaceae</taxon>
        <taxon>Brassiceae</taxon>
        <taxon>Brassica</taxon>
    </lineage>
</organism>
<feature type="non-terminal residue" evidence="2">
    <location>
        <position position="34"/>
    </location>
</feature>
<evidence type="ECO:0000256" key="1">
    <source>
        <dbReference type="SAM" id="MobiDB-lite"/>
    </source>
</evidence>
<evidence type="ECO:0000313" key="2">
    <source>
        <dbReference type="EMBL" id="CAG7895004.1"/>
    </source>
</evidence>